<reference evidence="4" key="2">
    <citation type="journal article" date="2017" name="J. Anim. Genet.">
        <title>Multiple reference genome sequences of hot pepper reveal the massive evolution of plant disease resistance genes by retroduplication.</title>
        <authorList>
            <person name="Kim S."/>
            <person name="Park J."/>
            <person name="Yeom S.-I."/>
            <person name="Kim Y.-M."/>
            <person name="Seo E."/>
            <person name="Kim K.-T."/>
            <person name="Kim M.-S."/>
            <person name="Lee J.M."/>
            <person name="Cheong K."/>
            <person name="Shin H.-S."/>
            <person name="Kim S.-B."/>
            <person name="Han K."/>
            <person name="Lee J."/>
            <person name="Park M."/>
            <person name="Lee H.-A."/>
            <person name="Lee H.-Y."/>
            <person name="Lee Y."/>
            <person name="Oh S."/>
            <person name="Lee J.H."/>
            <person name="Choi E."/>
            <person name="Choi E."/>
            <person name="Lee S.E."/>
            <person name="Jeon J."/>
            <person name="Kim H."/>
            <person name="Choi G."/>
            <person name="Song H."/>
            <person name="Lee J."/>
            <person name="Lee S.-C."/>
            <person name="Kwon J.-K."/>
            <person name="Lee H.-Y."/>
            <person name="Koo N."/>
            <person name="Hong Y."/>
            <person name="Kim R.W."/>
            <person name="Kang W.-H."/>
            <person name="Huh J.H."/>
            <person name="Kang B.-C."/>
            <person name="Yang T.-J."/>
            <person name="Lee Y.-H."/>
            <person name="Bennetzen J.L."/>
            <person name="Choi D."/>
        </authorList>
    </citation>
    <scope>NUCLEOTIDE SEQUENCE [LARGE SCALE GENOMIC DNA]</scope>
    <source>
        <strain evidence="4">cv. PBC81</strain>
    </source>
</reference>
<keyword evidence="1" id="KW-0677">Repeat</keyword>
<dbReference type="InterPro" id="IPR036770">
    <property type="entry name" value="Ankyrin_rpt-contain_sf"/>
</dbReference>
<dbReference type="PANTHER" id="PTHR24186">
    <property type="entry name" value="PROTEIN PHOSPHATASE 1 REGULATORY SUBUNIT"/>
    <property type="match status" value="1"/>
</dbReference>
<proteinExistence type="predicted"/>
<dbReference type="EMBL" id="MLFT02000005">
    <property type="protein sequence ID" value="PHT49126.1"/>
    <property type="molecule type" value="Genomic_DNA"/>
</dbReference>
<keyword evidence="4" id="KW-1185">Reference proteome</keyword>
<gene>
    <name evidence="3" type="ORF">CQW23_13334</name>
</gene>
<dbReference type="OrthoDB" id="1847170at2759"/>
<sequence>MKLTRMMDACGDTALHKAKPTYATGPSNRTPLHAAVIQEHKDPYCIRSLWRWNKPLCEKPDLWGWNSLHYVVKLGFADVVSDMLGWKKSLVYLLDGSENDWTKAIHIASSEGYCNAPILVIGALHGGHDPEGPQANP</sequence>
<dbReference type="Proteomes" id="UP000224567">
    <property type="component" value="Unassembled WGS sequence"/>
</dbReference>
<name>A0A2G2WV44_CAPBA</name>
<dbReference type="AlphaFoldDB" id="A0A2G2WV44"/>
<evidence type="ECO:0000256" key="1">
    <source>
        <dbReference type="ARBA" id="ARBA00022737"/>
    </source>
</evidence>
<protein>
    <submittedName>
        <fullName evidence="3">Uncharacterized protein</fullName>
    </submittedName>
</protein>
<reference evidence="3 4" key="1">
    <citation type="journal article" date="2017" name="Genome Biol.">
        <title>New reference genome sequences of hot pepper reveal the massive evolution of plant disease-resistance genes by retroduplication.</title>
        <authorList>
            <person name="Kim S."/>
            <person name="Park J."/>
            <person name="Yeom S.I."/>
            <person name="Kim Y.M."/>
            <person name="Seo E."/>
            <person name="Kim K.T."/>
            <person name="Kim M.S."/>
            <person name="Lee J.M."/>
            <person name="Cheong K."/>
            <person name="Shin H.S."/>
            <person name="Kim S.B."/>
            <person name="Han K."/>
            <person name="Lee J."/>
            <person name="Park M."/>
            <person name="Lee H.A."/>
            <person name="Lee H.Y."/>
            <person name="Lee Y."/>
            <person name="Oh S."/>
            <person name="Lee J.H."/>
            <person name="Choi E."/>
            <person name="Choi E."/>
            <person name="Lee S.E."/>
            <person name="Jeon J."/>
            <person name="Kim H."/>
            <person name="Choi G."/>
            <person name="Song H."/>
            <person name="Lee J."/>
            <person name="Lee S.C."/>
            <person name="Kwon J.K."/>
            <person name="Lee H.Y."/>
            <person name="Koo N."/>
            <person name="Hong Y."/>
            <person name="Kim R.W."/>
            <person name="Kang W.H."/>
            <person name="Huh J.H."/>
            <person name="Kang B.C."/>
            <person name="Yang T.J."/>
            <person name="Lee Y.H."/>
            <person name="Bennetzen J.L."/>
            <person name="Choi D."/>
        </authorList>
    </citation>
    <scope>NUCLEOTIDE SEQUENCE [LARGE SCALE GENOMIC DNA]</scope>
    <source>
        <strain evidence="4">cv. PBC81</strain>
    </source>
</reference>
<evidence type="ECO:0000256" key="2">
    <source>
        <dbReference type="ARBA" id="ARBA00023043"/>
    </source>
</evidence>
<keyword evidence="2" id="KW-0040">ANK repeat</keyword>
<comment type="caution">
    <text evidence="3">The sequence shown here is derived from an EMBL/GenBank/DDBJ whole genome shotgun (WGS) entry which is preliminary data.</text>
</comment>
<dbReference type="STRING" id="33114.A0A2G2WV44"/>
<dbReference type="PANTHER" id="PTHR24186:SF50">
    <property type="entry name" value="ANKYRIN REPEAT-CONTAINING PROTEIN ITN1-LIKE ISOFORM X1"/>
    <property type="match status" value="1"/>
</dbReference>
<evidence type="ECO:0000313" key="4">
    <source>
        <dbReference type="Proteomes" id="UP000224567"/>
    </source>
</evidence>
<accession>A0A2G2WV44</accession>
<organism evidence="3 4">
    <name type="scientific">Capsicum baccatum</name>
    <name type="common">Peruvian pepper</name>
    <dbReference type="NCBI Taxonomy" id="33114"/>
    <lineage>
        <taxon>Eukaryota</taxon>
        <taxon>Viridiplantae</taxon>
        <taxon>Streptophyta</taxon>
        <taxon>Embryophyta</taxon>
        <taxon>Tracheophyta</taxon>
        <taxon>Spermatophyta</taxon>
        <taxon>Magnoliopsida</taxon>
        <taxon>eudicotyledons</taxon>
        <taxon>Gunneridae</taxon>
        <taxon>Pentapetalae</taxon>
        <taxon>asterids</taxon>
        <taxon>lamiids</taxon>
        <taxon>Solanales</taxon>
        <taxon>Solanaceae</taxon>
        <taxon>Solanoideae</taxon>
        <taxon>Capsiceae</taxon>
        <taxon>Capsicum</taxon>
    </lineage>
</organism>
<dbReference type="GO" id="GO:0005886">
    <property type="term" value="C:plasma membrane"/>
    <property type="evidence" value="ECO:0007669"/>
    <property type="project" value="TreeGrafter"/>
</dbReference>
<dbReference type="SUPFAM" id="SSF48403">
    <property type="entry name" value="Ankyrin repeat"/>
    <property type="match status" value="1"/>
</dbReference>
<evidence type="ECO:0000313" key="3">
    <source>
        <dbReference type="EMBL" id="PHT49126.1"/>
    </source>
</evidence>
<dbReference type="Gene3D" id="1.25.40.20">
    <property type="entry name" value="Ankyrin repeat-containing domain"/>
    <property type="match status" value="1"/>
</dbReference>